<reference evidence="1 2" key="1">
    <citation type="submission" date="2020-06" db="EMBL/GenBank/DDBJ databases">
        <authorList>
            <person name="Li R."/>
            <person name="Bekaert M."/>
        </authorList>
    </citation>
    <scope>NUCLEOTIDE SEQUENCE [LARGE SCALE GENOMIC DNA]</scope>
    <source>
        <strain evidence="2">wild</strain>
    </source>
</reference>
<dbReference type="AlphaFoldDB" id="A0A6J8CVA1"/>
<dbReference type="EMBL" id="CACVKT020006030">
    <property type="protein sequence ID" value="CAC5399436.1"/>
    <property type="molecule type" value="Genomic_DNA"/>
</dbReference>
<name>A0A6J8CVA1_MYTCO</name>
<sequence length="168" mass="19736">MLRRVRRMCHPSPRKNRLVVQEMAATLWRNTENSASTSGFFHRITVDLEIVDFFDPNKKTMISLDDRMFTSAKNSRINDLFREGSHHRNLSVVVLNQNLFFGQDPTQRRNCHYLVLFNNPIDRQHVKTIGRQMYPSRSDFFLRKFEEATSRSYGILLVDLKPGTTELS</sequence>
<protein>
    <submittedName>
        <fullName evidence="1">Uncharacterized protein</fullName>
    </submittedName>
</protein>
<gene>
    <name evidence="1" type="ORF">MCOR_33702</name>
</gene>
<dbReference type="OrthoDB" id="6149712at2759"/>
<evidence type="ECO:0000313" key="1">
    <source>
        <dbReference type="EMBL" id="CAC5399436.1"/>
    </source>
</evidence>
<proteinExistence type="predicted"/>
<accession>A0A6J8CVA1</accession>
<keyword evidence="2" id="KW-1185">Reference proteome</keyword>
<organism evidence="1 2">
    <name type="scientific">Mytilus coruscus</name>
    <name type="common">Sea mussel</name>
    <dbReference type="NCBI Taxonomy" id="42192"/>
    <lineage>
        <taxon>Eukaryota</taxon>
        <taxon>Metazoa</taxon>
        <taxon>Spiralia</taxon>
        <taxon>Lophotrochozoa</taxon>
        <taxon>Mollusca</taxon>
        <taxon>Bivalvia</taxon>
        <taxon>Autobranchia</taxon>
        <taxon>Pteriomorphia</taxon>
        <taxon>Mytilida</taxon>
        <taxon>Mytiloidea</taxon>
        <taxon>Mytilidae</taxon>
        <taxon>Mytilinae</taxon>
        <taxon>Mytilus</taxon>
    </lineage>
</organism>
<dbReference type="Proteomes" id="UP000507470">
    <property type="component" value="Unassembled WGS sequence"/>
</dbReference>
<evidence type="ECO:0000313" key="2">
    <source>
        <dbReference type="Proteomes" id="UP000507470"/>
    </source>
</evidence>